<dbReference type="Gene3D" id="2.40.50.100">
    <property type="match status" value="1"/>
</dbReference>
<gene>
    <name evidence="4" type="ORF">E6C48_07280</name>
</gene>
<dbReference type="Pfam" id="PF25973">
    <property type="entry name" value="BSH_CzcB"/>
    <property type="match status" value="1"/>
</dbReference>
<evidence type="ECO:0000256" key="1">
    <source>
        <dbReference type="ARBA" id="ARBA00004196"/>
    </source>
</evidence>
<dbReference type="Proteomes" id="UP000306441">
    <property type="component" value="Unassembled WGS sequence"/>
</dbReference>
<dbReference type="SMART" id="SM00065">
    <property type="entry name" value="GAF"/>
    <property type="match status" value="1"/>
</dbReference>
<dbReference type="InterPro" id="IPR003018">
    <property type="entry name" value="GAF"/>
</dbReference>
<dbReference type="PANTHER" id="PTHR32347:SF23">
    <property type="entry name" value="BLL5650 PROTEIN"/>
    <property type="match status" value="1"/>
</dbReference>
<dbReference type="SUPFAM" id="SSF55781">
    <property type="entry name" value="GAF domain-like"/>
    <property type="match status" value="1"/>
</dbReference>
<protein>
    <submittedName>
        <fullName evidence="4">HlyD family efflux transporter periplasmic adaptor subunit</fullName>
    </submittedName>
</protein>
<dbReference type="Gene3D" id="3.30.450.40">
    <property type="match status" value="1"/>
</dbReference>
<proteinExistence type="predicted"/>
<dbReference type="PANTHER" id="PTHR32347">
    <property type="entry name" value="EFFLUX SYSTEM COMPONENT YKNX-RELATED"/>
    <property type="match status" value="1"/>
</dbReference>
<dbReference type="EMBL" id="SSNY01000003">
    <property type="protein sequence ID" value="THF58402.1"/>
    <property type="molecule type" value="Genomic_DNA"/>
</dbReference>
<accession>A0ABY2Q9M8</accession>
<comment type="caution">
    <text evidence="4">The sequence shown here is derived from an EMBL/GenBank/DDBJ whole genome shotgun (WGS) entry which is preliminary data.</text>
</comment>
<dbReference type="SUPFAM" id="SSF111369">
    <property type="entry name" value="HlyD-like secretion proteins"/>
    <property type="match status" value="1"/>
</dbReference>
<name>A0ABY2Q9M8_9HYPH</name>
<evidence type="ECO:0000313" key="4">
    <source>
        <dbReference type="EMBL" id="THF58402.1"/>
    </source>
</evidence>
<organism evidence="4 5">
    <name type="scientific">Ollibium composti</name>
    <dbReference type="NCBI Taxonomy" id="2675109"/>
    <lineage>
        <taxon>Bacteria</taxon>
        <taxon>Pseudomonadati</taxon>
        <taxon>Pseudomonadota</taxon>
        <taxon>Alphaproteobacteria</taxon>
        <taxon>Hyphomicrobiales</taxon>
        <taxon>Phyllobacteriaceae</taxon>
        <taxon>Ollibium</taxon>
    </lineage>
</organism>
<keyword evidence="2" id="KW-0175">Coiled coil</keyword>
<dbReference type="InterPro" id="IPR058647">
    <property type="entry name" value="BSH_CzcB-like"/>
</dbReference>
<sequence>MNELLRGPAPGQTDPASGTVSFAVLDQALWHKFRNAAGPEEFVEAWLALLCRQIPGVMAGLAVLGEPDIGPFTPVAWWPDKEIVGVGLSAIAEKSLAQRQGAITSGTGPDGAQTVRQIAQPLIVDGRVYGVCAVSSTGDEIGASETLRRMQWAAGWMEVLLRRQMQAEDQEARERSRIAFDMLATVLDNSGITAASTALVTELALRLNCDPVSVGFVRHRRCSVVAVSHTADFSKKINLVKDIAAAMDEAVDQRAIVLHPARESWEYRVSREHEELAREHKTGGVLTVPLQADHQPIGAITFIKPAGREFDEAEVDLCDAVAAVVGPVLEEKRRNDRNIFVKIWEAFARQVQRLLGPRYFGRKLATLCFVAVVAWLSVATTDHTVTSPAIVRGTIQRTIVAPFNGYVASENVRAGETVRKGDTLAQLDDQDLSFERLRLSTSRQQRITEYDRALAKYDRAEAAIIKTQIEQADAQLKLIDEQLRRTRLVAPFDGFVVQGDLSQSIGAAVERGQELFRIAPLDTYRVVMEVDESDIDDIALNQTGVLRVASLPQEPMSYHIEQITALSMQKDGRNFFQVEAALDHPSARLRPGMEGIAKTAIDRRLLVMSYAGKMLDWAYLVLWRWLP</sequence>
<evidence type="ECO:0000313" key="5">
    <source>
        <dbReference type="Proteomes" id="UP000306441"/>
    </source>
</evidence>
<feature type="domain" description="GAF" evidence="3">
    <location>
        <begin position="191"/>
        <end position="339"/>
    </location>
</feature>
<evidence type="ECO:0000256" key="2">
    <source>
        <dbReference type="ARBA" id="ARBA00023054"/>
    </source>
</evidence>
<evidence type="ECO:0000259" key="3">
    <source>
        <dbReference type="SMART" id="SM00065"/>
    </source>
</evidence>
<dbReference type="InterPro" id="IPR050465">
    <property type="entry name" value="UPF0194_transport"/>
</dbReference>
<dbReference type="Gene3D" id="2.40.30.170">
    <property type="match status" value="1"/>
</dbReference>
<keyword evidence="5" id="KW-1185">Reference proteome</keyword>
<dbReference type="RefSeq" id="WP_136355581.1">
    <property type="nucleotide sequence ID" value="NZ_SSNY01000003.1"/>
</dbReference>
<dbReference type="Pfam" id="PF13492">
    <property type="entry name" value="GAF_3"/>
    <property type="match status" value="1"/>
</dbReference>
<reference evidence="4 5" key="1">
    <citation type="submission" date="2019-04" db="EMBL/GenBank/DDBJ databases">
        <title>Mesorhizobium composti sp. nov., isolated from compost.</title>
        <authorList>
            <person name="Lin S.-Y."/>
            <person name="Hameed A."/>
            <person name="Hsieh Y.-T."/>
            <person name="Young C.-C."/>
        </authorList>
    </citation>
    <scope>NUCLEOTIDE SEQUENCE [LARGE SCALE GENOMIC DNA]</scope>
    <source>
        <strain evidence="4 5">CC-YTH430</strain>
    </source>
</reference>
<dbReference type="InterPro" id="IPR029016">
    <property type="entry name" value="GAF-like_dom_sf"/>
</dbReference>
<comment type="subcellular location">
    <subcellularLocation>
        <location evidence="1">Cell envelope</location>
    </subcellularLocation>
</comment>